<gene>
    <name evidence="3" type="ORF">BU24DRAFT_458157</name>
</gene>
<dbReference type="AlphaFoldDB" id="A0A6A5YC67"/>
<keyword evidence="2" id="KW-0812">Transmembrane</keyword>
<dbReference type="EMBL" id="ML978066">
    <property type="protein sequence ID" value="KAF2022290.1"/>
    <property type="molecule type" value="Genomic_DNA"/>
</dbReference>
<dbReference type="RefSeq" id="XP_033390629.1">
    <property type="nucleotide sequence ID" value="XM_033531601.1"/>
</dbReference>
<keyword evidence="4" id="KW-1185">Reference proteome</keyword>
<sequence>MAPTLSISQSTLDNLPLAKLQKRWTLLHQHSHTKRADQCSDYDFSCTRHRGLIIGVVCAVMGLLFIFAILFWRRHSKATRRIRDAEHQRRWPYEYQQQFQQQQYQQYQGWQMRASMRAQQRKEEEGVAVVDAGTVGLAVSTPSVGQGHVGAAGFGGMSPVSPLEGDDGAVYGDRRRGVSGVPADLPPPYEATMPQVPGEARTK</sequence>
<protein>
    <submittedName>
        <fullName evidence="3">Uncharacterized protein</fullName>
    </submittedName>
</protein>
<evidence type="ECO:0000313" key="3">
    <source>
        <dbReference type="EMBL" id="KAF2022290.1"/>
    </source>
</evidence>
<dbReference type="GeneID" id="54288998"/>
<feature type="transmembrane region" description="Helical" evidence="2">
    <location>
        <begin position="52"/>
        <end position="72"/>
    </location>
</feature>
<organism evidence="3 4">
    <name type="scientific">Aaosphaeria arxii CBS 175.79</name>
    <dbReference type="NCBI Taxonomy" id="1450172"/>
    <lineage>
        <taxon>Eukaryota</taxon>
        <taxon>Fungi</taxon>
        <taxon>Dikarya</taxon>
        <taxon>Ascomycota</taxon>
        <taxon>Pezizomycotina</taxon>
        <taxon>Dothideomycetes</taxon>
        <taxon>Pleosporomycetidae</taxon>
        <taxon>Pleosporales</taxon>
        <taxon>Pleosporales incertae sedis</taxon>
        <taxon>Aaosphaeria</taxon>
    </lineage>
</organism>
<accession>A0A6A5YC67</accession>
<dbReference type="Proteomes" id="UP000799778">
    <property type="component" value="Unassembled WGS sequence"/>
</dbReference>
<proteinExistence type="predicted"/>
<name>A0A6A5YC67_9PLEO</name>
<evidence type="ECO:0000256" key="1">
    <source>
        <dbReference type="SAM" id="MobiDB-lite"/>
    </source>
</evidence>
<evidence type="ECO:0000313" key="4">
    <source>
        <dbReference type="Proteomes" id="UP000799778"/>
    </source>
</evidence>
<reference evidence="3" key="1">
    <citation type="journal article" date="2020" name="Stud. Mycol.">
        <title>101 Dothideomycetes genomes: a test case for predicting lifestyles and emergence of pathogens.</title>
        <authorList>
            <person name="Haridas S."/>
            <person name="Albert R."/>
            <person name="Binder M."/>
            <person name="Bloem J."/>
            <person name="Labutti K."/>
            <person name="Salamov A."/>
            <person name="Andreopoulos B."/>
            <person name="Baker S."/>
            <person name="Barry K."/>
            <person name="Bills G."/>
            <person name="Bluhm B."/>
            <person name="Cannon C."/>
            <person name="Castanera R."/>
            <person name="Culley D."/>
            <person name="Daum C."/>
            <person name="Ezra D."/>
            <person name="Gonzalez J."/>
            <person name="Henrissat B."/>
            <person name="Kuo A."/>
            <person name="Liang C."/>
            <person name="Lipzen A."/>
            <person name="Lutzoni F."/>
            <person name="Magnuson J."/>
            <person name="Mondo S."/>
            <person name="Nolan M."/>
            <person name="Ohm R."/>
            <person name="Pangilinan J."/>
            <person name="Park H.-J."/>
            <person name="Ramirez L."/>
            <person name="Alfaro M."/>
            <person name="Sun H."/>
            <person name="Tritt A."/>
            <person name="Yoshinaga Y."/>
            <person name="Zwiers L.-H."/>
            <person name="Turgeon B."/>
            <person name="Goodwin S."/>
            <person name="Spatafora J."/>
            <person name="Crous P."/>
            <person name="Grigoriev I."/>
        </authorList>
    </citation>
    <scope>NUCLEOTIDE SEQUENCE</scope>
    <source>
        <strain evidence="3">CBS 175.79</strain>
    </source>
</reference>
<feature type="region of interest" description="Disordered" evidence="1">
    <location>
        <begin position="164"/>
        <end position="203"/>
    </location>
</feature>
<keyword evidence="2" id="KW-1133">Transmembrane helix</keyword>
<evidence type="ECO:0000256" key="2">
    <source>
        <dbReference type="SAM" id="Phobius"/>
    </source>
</evidence>
<keyword evidence="2" id="KW-0472">Membrane</keyword>